<dbReference type="Pfam" id="PF00153">
    <property type="entry name" value="Mito_carr"/>
    <property type="match status" value="3"/>
</dbReference>
<dbReference type="FunFam" id="1.50.40.10:FF:000018">
    <property type="entry name" value="S-adenosylmethionine mitochondrial carrier protein-like"/>
    <property type="match status" value="1"/>
</dbReference>
<evidence type="ECO:0000256" key="3">
    <source>
        <dbReference type="ARBA" id="ARBA00022448"/>
    </source>
</evidence>
<dbReference type="Proteomes" id="UP000694843">
    <property type="component" value="Unplaced"/>
</dbReference>
<evidence type="ECO:0000256" key="6">
    <source>
        <dbReference type="ARBA" id="ARBA00022792"/>
    </source>
</evidence>
<dbReference type="OrthoDB" id="276989at2759"/>
<protein>
    <submittedName>
        <fullName evidence="14">S-adenosylmethionine mitochondrial carrier protein</fullName>
    </submittedName>
</protein>
<keyword evidence="9 10" id="KW-0472">Membrane</keyword>
<evidence type="ECO:0000256" key="12">
    <source>
        <dbReference type="SAM" id="Phobius"/>
    </source>
</evidence>
<dbReference type="AlphaFoldDB" id="A0A8B7NA75"/>
<reference evidence="14" key="1">
    <citation type="submission" date="2025-08" db="UniProtKB">
        <authorList>
            <consortium name="RefSeq"/>
        </authorList>
    </citation>
    <scope>IDENTIFICATION</scope>
    <source>
        <tissue evidence="14">Whole organism</tissue>
    </source>
</reference>
<dbReference type="PROSITE" id="PS50920">
    <property type="entry name" value="SOLCAR"/>
    <property type="match status" value="3"/>
</dbReference>
<dbReference type="Gene3D" id="1.50.40.10">
    <property type="entry name" value="Mitochondrial carrier domain"/>
    <property type="match status" value="1"/>
</dbReference>
<comment type="subcellular location">
    <subcellularLocation>
        <location evidence="1">Mitochondrion inner membrane</location>
        <topology evidence="1">Multi-pass membrane protein</topology>
    </subcellularLocation>
</comment>
<dbReference type="InterPro" id="IPR018108">
    <property type="entry name" value="MCP_transmembrane"/>
</dbReference>
<keyword evidence="8" id="KW-0496">Mitochondrion</keyword>
<evidence type="ECO:0000256" key="5">
    <source>
        <dbReference type="ARBA" id="ARBA00022737"/>
    </source>
</evidence>
<dbReference type="GO" id="GO:0005743">
    <property type="term" value="C:mitochondrial inner membrane"/>
    <property type="evidence" value="ECO:0007669"/>
    <property type="project" value="UniProtKB-SubCell"/>
</dbReference>
<evidence type="ECO:0000256" key="8">
    <source>
        <dbReference type="ARBA" id="ARBA00023128"/>
    </source>
</evidence>
<evidence type="ECO:0000256" key="10">
    <source>
        <dbReference type="PROSITE-ProRule" id="PRU00282"/>
    </source>
</evidence>
<evidence type="ECO:0000256" key="4">
    <source>
        <dbReference type="ARBA" id="ARBA00022692"/>
    </source>
</evidence>
<gene>
    <name evidence="14" type="primary">LOC108667893</name>
</gene>
<keyword evidence="5" id="KW-0677">Repeat</keyword>
<keyword evidence="3 11" id="KW-0813">Transport</keyword>
<evidence type="ECO:0000313" key="14">
    <source>
        <dbReference type="RefSeq" id="XP_018010483.1"/>
    </source>
</evidence>
<feature type="repeat" description="Solcar" evidence="10">
    <location>
        <begin position="8"/>
        <end position="81"/>
    </location>
</feature>
<keyword evidence="4 10" id="KW-0812">Transmembrane</keyword>
<feature type="repeat" description="Solcar" evidence="10">
    <location>
        <begin position="181"/>
        <end position="269"/>
    </location>
</feature>
<evidence type="ECO:0000256" key="7">
    <source>
        <dbReference type="ARBA" id="ARBA00022989"/>
    </source>
</evidence>
<dbReference type="InterPro" id="IPR023395">
    <property type="entry name" value="MCP_dom_sf"/>
</dbReference>
<keyword evidence="13" id="KW-1185">Reference proteome</keyword>
<evidence type="ECO:0000256" key="11">
    <source>
        <dbReference type="RuleBase" id="RU000488"/>
    </source>
</evidence>
<organism evidence="13 14">
    <name type="scientific">Hyalella azteca</name>
    <name type="common">Amphipod</name>
    <dbReference type="NCBI Taxonomy" id="294128"/>
    <lineage>
        <taxon>Eukaryota</taxon>
        <taxon>Metazoa</taxon>
        <taxon>Ecdysozoa</taxon>
        <taxon>Arthropoda</taxon>
        <taxon>Crustacea</taxon>
        <taxon>Multicrustacea</taxon>
        <taxon>Malacostraca</taxon>
        <taxon>Eumalacostraca</taxon>
        <taxon>Peracarida</taxon>
        <taxon>Amphipoda</taxon>
        <taxon>Senticaudata</taxon>
        <taxon>Talitrida</taxon>
        <taxon>Talitroidea</taxon>
        <taxon>Hyalellidae</taxon>
        <taxon>Hyalella</taxon>
    </lineage>
</organism>
<evidence type="ECO:0000256" key="1">
    <source>
        <dbReference type="ARBA" id="ARBA00004448"/>
    </source>
</evidence>
<comment type="similarity">
    <text evidence="2 11">Belongs to the mitochondrial carrier (TC 2.A.29) family.</text>
</comment>
<proteinExistence type="inferred from homology"/>
<evidence type="ECO:0000256" key="2">
    <source>
        <dbReference type="ARBA" id="ARBA00006375"/>
    </source>
</evidence>
<evidence type="ECO:0000256" key="9">
    <source>
        <dbReference type="ARBA" id="ARBA00023136"/>
    </source>
</evidence>
<keyword evidence="7 12" id="KW-1133">Transmembrane helix</keyword>
<dbReference type="PANTHER" id="PTHR45667">
    <property type="entry name" value="S-ADENOSYLMETHIONINE MITOCHONDRIAL CARRIER PROTEIN"/>
    <property type="match status" value="1"/>
</dbReference>
<dbReference type="SUPFAM" id="SSF103506">
    <property type="entry name" value="Mitochondrial carrier"/>
    <property type="match status" value="1"/>
</dbReference>
<keyword evidence="6" id="KW-0999">Mitochondrion inner membrane</keyword>
<evidence type="ECO:0000313" key="13">
    <source>
        <dbReference type="Proteomes" id="UP000694843"/>
    </source>
</evidence>
<dbReference type="GeneID" id="108667893"/>
<feature type="repeat" description="Solcar" evidence="10">
    <location>
        <begin position="90"/>
        <end position="172"/>
    </location>
</feature>
<dbReference type="RefSeq" id="XP_018010483.1">
    <property type="nucleotide sequence ID" value="XM_018154994.2"/>
</dbReference>
<sequence length="286" mass="30031">MNFDGSPSSSISALLSGACAGLATDVLLFPLDTLKTRMQSRQGFNASGGFCNIYAGLGPAALASAPGAALFFCSYETVKAQLGTSLSPQYQPLVQMVAAGVGEMTACLIRVPTEIVKQRRQAQQHSSALHIARSTLKLEGPAGLYRGYFTTLAREIPFSLIQFPLWEGLKVLWATRQGRPIESWQAAVCGAFAGGISAAVTTPLDVAKTRIMLAAAGTPQASGKLPLALKLVVSESGIPGLFAGVVPRTLWMSIGGFIFLGVYAQASAVLSRISNTPEETQAHAVR</sequence>
<dbReference type="KEGG" id="hazt:108667893"/>
<dbReference type="OMA" id="IGPRTMW"/>
<accession>A0A8B7NA75</accession>
<feature type="transmembrane region" description="Helical" evidence="12">
    <location>
        <begin position="12"/>
        <end position="31"/>
    </location>
</feature>
<name>A0A8B7NA75_HYAAZ</name>